<protein>
    <recommendedName>
        <fullName evidence="3">DUF1580 domain-containing protein</fullName>
    </recommendedName>
</protein>
<evidence type="ECO:0000313" key="2">
    <source>
        <dbReference type="Proteomes" id="UP000320176"/>
    </source>
</evidence>
<proteinExistence type="predicted"/>
<keyword evidence="2" id="KW-1185">Reference proteome</keyword>
<sequence length="80" mass="9020">MSNTNLLRILSEDAIPLSDVPSMIPGRRPHVSTIWRWHRNGVRGVRLEAVRVGRSVITSKQAVTRFLIHLNPPSKEGGKR</sequence>
<name>A0A5C6BAU9_9BACT</name>
<dbReference type="Proteomes" id="UP000320176">
    <property type="component" value="Unassembled WGS sequence"/>
</dbReference>
<organism evidence="1 2">
    <name type="scientific">Stieleria varia</name>
    <dbReference type="NCBI Taxonomy" id="2528005"/>
    <lineage>
        <taxon>Bacteria</taxon>
        <taxon>Pseudomonadati</taxon>
        <taxon>Planctomycetota</taxon>
        <taxon>Planctomycetia</taxon>
        <taxon>Pirellulales</taxon>
        <taxon>Pirellulaceae</taxon>
        <taxon>Stieleria</taxon>
    </lineage>
</organism>
<dbReference type="InterPro" id="IPR011474">
    <property type="entry name" value="DUF1580"/>
</dbReference>
<dbReference type="Pfam" id="PF07618">
    <property type="entry name" value="DUF1580"/>
    <property type="match status" value="1"/>
</dbReference>
<dbReference type="OrthoDB" id="290434at2"/>
<dbReference type="EMBL" id="SJPN01000001">
    <property type="protein sequence ID" value="TWU08386.1"/>
    <property type="molecule type" value="Genomic_DNA"/>
</dbReference>
<comment type="caution">
    <text evidence="1">The sequence shown here is derived from an EMBL/GenBank/DDBJ whole genome shotgun (WGS) entry which is preliminary data.</text>
</comment>
<dbReference type="RefSeq" id="WP_146518435.1">
    <property type="nucleotide sequence ID" value="NZ_CP151726.1"/>
</dbReference>
<evidence type="ECO:0008006" key="3">
    <source>
        <dbReference type="Google" id="ProtNLM"/>
    </source>
</evidence>
<evidence type="ECO:0000313" key="1">
    <source>
        <dbReference type="EMBL" id="TWU08386.1"/>
    </source>
</evidence>
<reference evidence="1 2" key="1">
    <citation type="submission" date="2019-02" db="EMBL/GenBank/DDBJ databases">
        <title>Deep-cultivation of Planctomycetes and their phenomic and genomic characterization uncovers novel biology.</title>
        <authorList>
            <person name="Wiegand S."/>
            <person name="Jogler M."/>
            <person name="Boedeker C."/>
            <person name="Pinto D."/>
            <person name="Vollmers J."/>
            <person name="Rivas-Marin E."/>
            <person name="Kohn T."/>
            <person name="Peeters S.H."/>
            <person name="Heuer A."/>
            <person name="Rast P."/>
            <person name="Oberbeckmann S."/>
            <person name="Bunk B."/>
            <person name="Jeske O."/>
            <person name="Meyerdierks A."/>
            <person name="Storesund J.E."/>
            <person name="Kallscheuer N."/>
            <person name="Luecker S."/>
            <person name="Lage O.M."/>
            <person name="Pohl T."/>
            <person name="Merkel B.J."/>
            <person name="Hornburger P."/>
            <person name="Mueller R.-W."/>
            <person name="Bruemmer F."/>
            <person name="Labrenz M."/>
            <person name="Spormann A.M."/>
            <person name="Op Den Camp H."/>
            <person name="Overmann J."/>
            <person name="Amann R."/>
            <person name="Jetten M.S.M."/>
            <person name="Mascher T."/>
            <person name="Medema M.H."/>
            <person name="Devos D.P."/>
            <person name="Kaster A.-K."/>
            <person name="Ovreas L."/>
            <person name="Rohde M."/>
            <person name="Galperin M.Y."/>
            <person name="Jogler C."/>
        </authorList>
    </citation>
    <scope>NUCLEOTIDE SEQUENCE [LARGE SCALE GENOMIC DNA]</scope>
    <source>
        <strain evidence="1 2">Pla52n</strain>
    </source>
</reference>
<gene>
    <name evidence="1" type="ORF">Pla52n_09680</name>
</gene>
<dbReference type="AlphaFoldDB" id="A0A5C6BAU9"/>
<accession>A0A5C6BAU9</accession>